<keyword evidence="8 10" id="KW-0472">Membrane</keyword>
<feature type="transmembrane region" description="Helical" evidence="10">
    <location>
        <begin position="360"/>
        <end position="381"/>
    </location>
</feature>
<evidence type="ECO:0000256" key="4">
    <source>
        <dbReference type="ARBA" id="ARBA00022692"/>
    </source>
</evidence>
<keyword evidence="6 10" id="KW-1133">Transmembrane helix</keyword>
<dbReference type="GeneID" id="111435058"/>
<feature type="transmembrane region" description="Helical" evidence="10">
    <location>
        <begin position="241"/>
        <end position="262"/>
    </location>
</feature>
<dbReference type="Pfam" id="PF00999">
    <property type="entry name" value="Na_H_Exchanger"/>
    <property type="match status" value="1"/>
</dbReference>
<evidence type="ECO:0000313" key="16">
    <source>
        <dbReference type="RefSeq" id="XP_022928150.1"/>
    </source>
</evidence>
<keyword evidence="3" id="KW-0633">Potassium transport</keyword>
<dbReference type="Pfam" id="PF23259">
    <property type="entry name" value="CHX17_C"/>
    <property type="match status" value="1"/>
</dbReference>
<feature type="transmembrane region" description="Helical" evidence="10">
    <location>
        <begin position="332"/>
        <end position="353"/>
    </location>
</feature>
<evidence type="ECO:0000256" key="9">
    <source>
        <dbReference type="ARBA" id="ARBA00038341"/>
    </source>
</evidence>
<dbReference type="InterPro" id="IPR057290">
    <property type="entry name" value="CHX17_C"/>
</dbReference>
<dbReference type="GO" id="GO:1902600">
    <property type="term" value="P:proton transmembrane transport"/>
    <property type="evidence" value="ECO:0007669"/>
    <property type="project" value="InterPro"/>
</dbReference>
<name>A0A6J1EQV6_CUCMO</name>
<evidence type="ECO:0000256" key="8">
    <source>
        <dbReference type="ARBA" id="ARBA00023136"/>
    </source>
</evidence>
<accession>A0A6J1EQV6</accession>
<keyword evidence="14" id="KW-1185">Reference proteome</keyword>
<gene>
    <name evidence="15 16" type="primary">LOC111435058</name>
</gene>
<dbReference type="RefSeq" id="XP_022928149.1">
    <property type="nucleotide sequence ID" value="XM_023072381.1"/>
</dbReference>
<feature type="transmembrane region" description="Helical" evidence="10">
    <location>
        <begin position="283"/>
        <end position="312"/>
    </location>
</feature>
<feature type="domain" description="Cation/H(+) antiporter C-terminal" evidence="13">
    <location>
        <begin position="639"/>
        <end position="786"/>
    </location>
</feature>
<evidence type="ECO:0000256" key="1">
    <source>
        <dbReference type="ARBA" id="ARBA00004141"/>
    </source>
</evidence>
<dbReference type="RefSeq" id="XP_022928150.1">
    <property type="nucleotide sequence ID" value="XM_023072382.1"/>
</dbReference>
<dbReference type="Gene3D" id="1.20.1530.20">
    <property type="match status" value="1"/>
</dbReference>
<feature type="transmembrane region" description="Helical" evidence="10">
    <location>
        <begin position="179"/>
        <end position="200"/>
    </location>
</feature>
<feature type="transmembrane region" description="Helical" evidence="10">
    <location>
        <begin position="425"/>
        <end position="447"/>
    </location>
</feature>
<proteinExistence type="inferred from homology"/>
<comment type="similarity">
    <text evidence="9">Belongs to the monovalent cation:proton antiporter 2 (CPA2) transporter (TC 2.A.37) family. CHX (TC 2.A.37.4) subfamily.</text>
</comment>
<evidence type="ECO:0000256" key="7">
    <source>
        <dbReference type="ARBA" id="ARBA00023065"/>
    </source>
</evidence>
<keyword evidence="2" id="KW-0813">Transport</keyword>
<dbReference type="Proteomes" id="UP000504609">
    <property type="component" value="Unplaced"/>
</dbReference>
<feature type="transmembrane region" description="Helical" evidence="10">
    <location>
        <begin position="212"/>
        <end position="235"/>
    </location>
</feature>
<feature type="transmembrane region" description="Helical" evidence="10">
    <location>
        <begin position="146"/>
        <end position="167"/>
    </location>
</feature>
<dbReference type="InterPro" id="IPR050794">
    <property type="entry name" value="CPA2_transporter"/>
</dbReference>
<dbReference type="InterPro" id="IPR006153">
    <property type="entry name" value="Cation/H_exchanger_TM"/>
</dbReference>
<feature type="transmembrane region" description="Helical" evidence="10">
    <location>
        <begin position="393"/>
        <end position="413"/>
    </location>
</feature>
<dbReference type="Pfam" id="PF23256">
    <property type="entry name" value="CHX17_2nd"/>
    <property type="match status" value="1"/>
</dbReference>
<dbReference type="PANTHER" id="PTHR32468:SF114">
    <property type="entry name" value="CATION_H+ EXCHANGER DOMAIN-CONTAINING PROTEIN"/>
    <property type="match status" value="1"/>
</dbReference>
<keyword evidence="4 10" id="KW-0812">Transmembrane</keyword>
<keyword evidence="5" id="KW-0630">Potassium</keyword>
<reference evidence="15 16" key="1">
    <citation type="submission" date="2025-04" db="UniProtKB">
        <authorList>
            <consortium name="RefSeq"/>
        </authorList>
    </citation>
    <scope>IDENTIFICATION</scope>
    <source>
        <tissue evidence="15 16">Young leaves</tissue>
    </source>
</reference>
<dbReference type="GO" id="GO:0012505">
    <property type="term" value="C:endomembrane system"/>
    <property type="evidence" value="ECO:0007669"/>
    <property type="project" value="TreeGrafter"/>
</dbReference>
<comment type="subcellular location">
    <subcellularLocation>
        <location evidence="1">Membrane</location>
        <topology evidence="1">Multi-pass membrane protein</topology>
    </subcellularLocation>
</comment>
<dbReference type="KEGG" id="cmos:111435058"/>
<dbReference type="GO" id="GO:0006885">
    <property type="term" value="P:regulation of pH"/>
    <property type="evidence" value="ECO:0007669"/>
    <property type="project" value="TreeGrafter"/>
</dbReference>
<organism evidence="14 16">
    <name type="scientific">Cucurbita moschata</name>
    <name type="common">Winter crookneck squash</name>
    <name type="synonym">Cucurbita pepo var. moschata</name>
    <dbReference type="NCBI Taxonomy" id="3662"/>
    <lineage>
        <taxon>Eukaryota</taxon>
        <taxon>Viridiplantae</taxon>
        <taxon>Streptophyta</taxon>
        <taxon>Embryophyta</taxon>
        <taxon>Tracheophyta</taxon>
        <taxon>Spermatophyta</taxon>
        <taxon>Magnoliopsida</taxon>
        <taxon>eudicotyledons</taxon>
        <taxon>Gunneridae</taxon>
        <taxon>Pentapetalae</taxon>
        <taxon>rosids</taxon>
        <taxon>fabids</taxon>
        <taxon>Cucurbitales</taxon>
        <taxon>Cucurbitaceae</taxon>
        <taxon>Cucurbiteae</taxon>
        <taxon>Cucurbita</taxon>
    </lineage>
</organism>
<feature type="domain" description="Cation/H(+) antiporter central" evidence="12">
    <location>
        <begin position="497"/>
        <end position="631"/>
    </location>
</feature>
<evidence type="ECO:0000313" key="15">
    <source>
        <dbReference type="RefSeq" id="XP_022928149.1"/>
    </source>
</evidence>
<evidence type="ECO:0000259" key="13">
    <source>
        <dbReference type="Pfam" id="PF23259"/>
    </source>
</evidence>
<evidence type="ECO:0000256" key="5">
    <source>
        <dbReference type="ARBA" id="ARBA00022958"/>
    </source>
</evidence>
<dbReference type="SMR" id="A0A6J1EQV6"/>
<evidence type="ECO:0000259" key="11">
    <source>
        <dbReference type="Pfam" id="PF00999"/>
    </source>
</evidence>
<dbReference type="GO" id="GO:0006813">
    <property type="term" value="P:potassium ion transport"/>
    <property type="evidence" value="ECO:0007669"/>
    <property type="project" value="UniProtKB-KW"/>
</dbReference>
<dbReference type="InterPro" id="IPR057291">
    <property type="entry name" value="CHX17_2nd"/>
</dbReference>
<feature type="transmembrane region" description="Helical" evidence="10">
    <location>
        <begin position="81"/>
        <end position="99"/>
    </location>
</feature>
<evidence type="ECO:0000256" key="2">
    <source>
        <dbReference type="ARBA" id="ARBA00022448"/>
    </source>
</evidence>
<feature type="domain" description="Cation/H+ exchanger transmembrane" evidence="11">
    <location>
        <begin position="67"/>
        <end position="442"/>
    </location>
</feature>
<feature type="transmembrane region" description="Helical" evidence="10">
    <location>
        <begin position="50"/>
        <end position="69"/>
    </location>
</feature>
<dbReference type="InterPro" id="IPR038770">
    <property type="entry name" value="Na+/solute_symporter_sf"/>
</dbReference>
<dbReference type="PANTHER" id="PTHR32468">
    <property type="entry name" value="CATION/H + ANTIPORTER"/>
    <property type="match status" value="1"/>
</dbReference>
<evidence type="ECO:0000313" key="14">
    <source>
        <dbReference type="Proteomes" id="UP000504609"/>
    </source>
</evidence>
<sequence>MSSILMEPDDLAVFVGGSASRTSMNFTTLCTSAHRIHSAGVFSGVNPLEFSVPLLLLQFGICAGTIILFHQLLKPLGQPLIVSQILGGLVLGSSGLSHMKTFRDTIFPLRGFVFLDVVTSFGTIFYFFLVGVQVDISIMKNIDKKSLGIGTFSVILPLILTSLYSTALMNTVGTRTAKSLLIVSAAESFINFPMVASLLSELHLMNSEFGRIALSSSMVSTVWTFCFVMIGALVAPQNGAVAESVISLSTFIMVSGTIIFVVRQAMSWIIKNSPTGEPLKEGFVVAMLIGVLITAFSSKAFGLHIYFGPLILGISIPPGPPIGSALVERLDFITSWVFMPVFFVKLGLVINVYSIKLKNFLGVSFVIYVSALGKFLGALVVAVVHCRMPVRDAVSLGLVMASQGAFELGMFKLMRKEGRIDRGTFAVMCIFLMVLMAVITPIIRYLFDPSRRYTVYKRRTVMDLKSGSDLRVLICIHDQEDVPNAINLLEALNPTRRSHLIVYMLHLVELLGRANSQLIPHNLKKDRISTSCPSEHIVNAFKYFGRNNRQTVAIFPFTSITSSTTMHDDVYLLALNKSVSLILVPFHKKFYSNGVISLSNYNMKMVNNEILDKAPCSVGLVVDRGVLNLSRSAATNLHSFQVAVVFLGGADDREAMFVGARMAGHPDINLTLIRLLKKGNVERDDVKETRLDNEAVLQFRKATTNNRRVMYIEEVVMDGTGTVSLLRSMGNSFSLVIVGRRHSCCSTLVQGLVLWNEQTELGAIGEVLASSDFMGNAIILVVQQHTKLANEEQNKNNEDSVTPIDRHLAKDEAKELPIQTKPYMF</sequence>
<feature type="transmembrane region" description="Helical" evidence="10">
    <location>
        <begin position="111"/>
        <end position="134"/>
    </location>
</feature>
<dbReference type="AlphaFoldDB" id="A0A6J1EQV6"/>
<dbReference type="GO" id="GO:0016020">
    <property type="term" value="C:membrane"/>
    <property type="evidence" value="ECO:0007669"/>
    <property type="project" value="UniProtKB-SubCell"/>
</dbReference>
<dbReference type="GO" id="GO:0015297">
    <property type="term" value="F:antiporter activity"/>
    <property type="evidence" value="ECO:0007669"/>
    <property type="project" value="InterPro"/>
</dbReference>
<evidence type="ECO:0000259" key="12">
    <source>
        <dbReference type="Pfam" id="PF23256"/>
    </source>
</evidence>
<evidence type="ECO:0000256" key="10">
    <source>
        <dbReference type="SAM" id="Phobius"/>
    </source>
</evidence>
<protein>
    <submittedName>
        <fullName evidence="15 16">Cation/H(+) antiporter 15-like isoform X1</fullName>
    </submittedName>
</protein>
<keyword evidence="7" id="KW-0406">Ion transport</keyword>
<evidence type="ECO:0000256" key="3">
    <source>
        <dbReference type="ARBA" id="ARBA00022538"/>
    </source>
</evidence>
<evidence type="ECO:0000256" key="6">
    <source>
        <dbReference type="ARBA" id="ARBA00022989"/>
    </source>
</evidence>